<dbReference type="AlphaFoldDB" id="A0A0F9Q4A9"/>
<evidence type="ECO:0000256" key="5">
    <source>
        <dbReference type="ARBA" id="ARBA00022630"/>
    </source>
</evidence>
<keyword evidence="3" id="KW-0997">Cell inner membrane</keyword>
<evidence type="ECO:0000256" key="13">
    <source>
        <dbReference type="ARBA" id="ARBA00023075"/>
    </source>
</evidence>
<dbReference type="GO" id="GO:0006814">
    <property type="term" value="P:sodium ion transport"/>
    <property type="evidence" value="ECO:0007669"/>
    <property type="project" value="UniProtKB-KW"/>
</dbReference>
<dbReference type="GO" id="GO:0016655">
    <property type="term" value="F:oxidoreductase activity, acting on NAD(P)H, quinone or similar compound as acceptor"/>
    <property type="evidence" value="ECO:0007669"/>
    <property type="project" value="InterPro"/>
</dbReference>
<feature type="domain" description="FMN-binding" evidence="17">
    <location>
        <begin position="156"/>
        <end position="257"/>
    </location>
</feature>
<keyword evidence="14 16" id="KW-0472">Membrane</keyword>
<proteinExistence type="inferred from homology"/>
<evidence type="ECO:0000256" key="15">
    <source>
        <dbReference type="ARBA" id="ARBA00023201"/>
    </source>
</evidence>
<keyword evidence="13" id="KW-0830">Ubiquinone</keyword>
<dbReference type="InterPro" id="IPR010204">
    <property type="entry name" value="NqrC"/>
</dbReference>
<keyword evidence="9 16" id="KW-1133">Transmembrane helix</keyword>
<keyword evidence="7 16" id="KW-0812">Transmembrane</keyword>
<dbReference type="GO" id="GO:0010181">
    <property type="term" value="F:FMN binding"/>
    <property type="evidence" value="ECO:0007669"/>
    <property type="project" value="InterPro"/>
</dbReference>
<evidence type="ECO:0000256" key="14">
    <source>
        <dbReference type="ARBA" id="ARBA00023136"/>
    </source>
</evidence>
<evidence type="ECO:0000256" key="8">
    <source>
        <dbReference type="ARBA" id="ARBA00022967"/>
    </source>
</evidence>
<keyword evidence="10" id="KW-0520">NAD</keyword>
<evidence type="ECO:0000256" key="6">
    <source>
        <dbReference type="ARBA" id="ARBA00022643"/>
    </source>
</evidence>
<dbReference type="PIRSF" id="PIRSF009437">
    <property type="entry name" value="NQR-1_subunit_C"/>
    <property type="match status" value="1"/>
</dbReference>
<evidence type="ECO:0000256" key="10">
    <source>
        <dbReference type="ARBA" id="ARBA00023027"/>
    </source>
</evidence>
<evidence type="ECO:0000256" key="16">
    <source>
        <dbReference type="SAM" id="Phobius"/>
    </source>
</evidence>
<dbReference type="GO" id="GO:0016020">
    <property type="term" value="C:membrane"/>
    <property type="evidence" value="ECO:0007669"/>
    <property type="project" value="InterPro"/>
</dbReference>
<dbReference type="InterPro" id="IPR007329">
    <property type="entry name" value="FMN-bd"/>
</dbReference>
<evidence type="ECO:0000256" key="11">
    <source>
        <dbReference type="ARBA" id="ARBA00023053"/>
    </source>
</evidence>
<evidence type="ECO:0000256" key="12">
    <source>
        <dbReference type="ARBA" id="ARBA00023065"/>
    </source>
</evidence>
<evidence type="ECO:0000256" key="7">
    <source>
        <dbReference type="ARBA" id="ARBA00022692"/>
    </source>
</evidence>
<keyword evidence="2" id="KW-1003">Cell membrane</keyword>
<keyword evidence="11" id="KW-0915">Sodium</keyword>
<keyword evidence="1" id="KW-0813">Transport</keyword>
<comment type="caution">
    <text evidence="18">The sequence shown here is derived from an EMBL/GenBank/DDBJ whole genome shotgun (WGS) entry which is preliminary data.</text>
</comment>
<evidence type="ECO:0000259" key="17">
    <source>
        <dbReference type="SMART" id="SM00900"/>
    </source>
</evidence>
<evidence type="ECO:0000256" key="9">
    <source>
        <dbReference type="ARBA" id="ARBA00022989"/>
    </source>
</evidence>
<evidence type="ECO:0000256" key="4">
    <source>
        <dbReference type="ARBA" id="ARBA00022553"/>
    </source>
</evidence>
<reference evidence="18" key="1">
    <citation type="journal article" date="2015" name="Nature">
        <title>Complex archaea that bridge the gap between prokaryotes and eukaryotes.</title>
        <authorList>
            <person name="Spang A."/>
            <person name="Saw J.H."/>
            <person name="Jorgensen S.L."/>
            <person name="Zaremba-Niedzwiedzka K."/>
            <person name="Martijn J."/>
            <person name="Lind A.E."/>
            <person name="van Eijk R."/>
            <person name="Schleper C."/>
            <person name="Guy L."/>
            <person name="Ettema T.J."/>
        </authorList>
    </citation>
    <scope>NUCLEOTIDE SEQUENCE</scope>
</reference>
<keyword evidence="15" id="KW-0739">Sodium transport</keyword>
<accession>A0A0F9Q4A9</accession>
<dbReference type="NCBIfam" id="TIGR01938">
    <property type="entry name" value="nqrC"/>
    <property type="match status" value="1"/>
</dbReference>
<evidence type="ECO:0000256" key="1">
    <source>
        <dbReference type="ARBA" id="ARBA00022448"/>
    </source>
</evidence>
<gene>
    <name evidence="18" type="ORF">LCGC14_0764830</name>
</gene>
<keyword evidence="5" id="KW-0285">Flavoprotein</keyword>
<dbReference type="PANTHER" id="PTHR37838">
    <property type="entry name" value="NA(+)-TRANSLOCATING NADH-QUINONE REDUCTASE SUBUNIT C"/>
    <property type="match status" value="1"/>
</dbReference>
<dbReference type="EMBL" id="LAZR01001903">
    <property type="protein sequence ID" value="KKN37314.1"/>
    <property type="molecule type" value="Genomic_DNA"/>
</dbReference>
<keyword evidence="8" id="KW-1278">Translocase</keyword>
<keyword evidence="4" id="KW-0597">Phosphoprotein</keyword>
<evidence type="ECO:0000313" key="18">
    <source>
        <dbReference type="EMBL" id="KKN37314.1"/>
    </source>
</evidence>
<evidence type="ECO:0000256" key="2">
    <source>
        <dbReference type="ARBA" id="ARBA00022475"/>
    </source>
</evidence>
<dbReference type="SMART" id="SM00900">
    <property type="entry name" value="FMN_bind"/>
    <property type="match status" value="1"/>
</dbReference>
<dbReference type="Pfam" id="PF04205">
    <property type="entry name" value="FMN_bind"/>
    <property type="match status" value="1"/>
</dbReference>
<dbReference type="HAMAP" id="MF_00427">
    <property type="entry name" value="NqrC"/>
    <property type="match status" value="1"/>
</dbReference>
<organism evidence="18">
    <name type="scientific">marine sediment metagenome</name>
    <dbReference type="NCBI Taxonomy" id="412755"/>
    <lineage>
        <taxon>unclassified sequences</taxon>
        <taxon>metagenomes</taxon>
        <taxon>ecological metagenomes</taxon>
    </lineage>
</organism>
<keyword evidence="6" id="KW-0288">FMN</keyword>
<evidence type="ECO:0000256" key="3">
    <source>
        <dbReference type="ARBA" id="ARBA00022519"/>
    </source>
</evidence>
<dbReference type="NCBIfam" id="NF003749">
    <property type="entry name" value="PRK05346.1-5"/>
    <property type="match status" value="1"/>
</dbReference>
<name>A0A0F9Q4A9_9ZZZZ</name>
<sequence>MAETNKKKGLIASILGLPNDDPKKTIIVAFLLCLVCSILVSTSAVMFKPKQVENKQVDIKKNILAVTGLLDKSSDVNTLFEQFEVKIVDLDTGEYSDIDPNTYDQRKASGDPSQSIKLSPQQDIANIGRRANLAKVYLLKDGDNLKRVVLPIHGYGLWSTLYGFVSLESDFNTIGGLQFYSHAETPGLGGEVDNPKWRKQWQGKKIFNDAGELEIEVIRGHVDYQVEGAEHKVDGLSGATLTSRGVSHLVNFWLGDDGFGPYLKKMSEAEK</sequence>
<keyword evidence="12" id="KW-0406">Ion transport</keyword>
<feature type="transmembrane region" description="Helical" evidence="16">
    <location>
        <begin position="26"/>
        <end position="47"/>
    </location>
</feature>
<dbReference type="PANTHER" id="PTHR37838:SF1">
    <property type="entry name" value="NA(+)-TRANSLOCATING NADH-QUINONE REDUCTASE SUBUNIT C"/>
    <property type="match status" value="1"/>
</dbReference>
<protein>
    <recommendedName>
        <fullName evidence="17">FMN-binding domain-containing protein</fullName>
    </recommendedName>
</protein>